<protein>
    <submittedName>
        <fullName evidence="1">Uncharacterized protein</fullName>
    </submittedName>
</protein>
<reference evidence="1" key="1">
    <citation type="submission" date="2020-01" db="EMBL/GenBank/DDBJ databases">
        <authorList>
            <person name="Mishra B."/>
        </authorList>
    </citation>
    <scope>NUCLEOTIDE SEQUENCE [LARGE SCALE GENOMIC DNA]</scope>
</reference>
<dbReference type="Proteomes" id="UP000467841">
    <property type="component" value="Unassembled WGS sequence"/>
</dbReference>
<proteinExistence type="predicted"/>
<dbReference type="EMBL" id="CACVBM020001418">
    <property type="protein sequence ID" value="CAA7049561.1"/>
    <property type="molecule type" value="Genomic_DNA"/>
</dbReference>
<organism evidence="1 2">
    <name type="scientific">Microthlaspi erraticum</name>
    <dbReference type="NCBI Taxonomy" id="1685480"/>
    <lineage>
        <taxon>Eukaryota</taxon>
        <taxon>Viridiplantae</taxon>
        <taxon>Streptophyta</taxon>
        <taxon>Embryophyta</taxon>
        <taxon>Tracheophyta</taxon>
        <taxon>Spermatophyta</taxon>
        <taxon>Magnoliopsida</taxon>
        <taxon>eudicotyledons</taxon>
        <taxon>Gunneridae</taxon>
        <taxon>Pentapetalae</taxon>
        <taxon>rosids</taxon>
        <taxon>malvids</taxon>
        <taxon>Brassicales</taxon>
        <taxon>Brassicaceae</taxon>
        <taxon>Coluteocarpeae</taxon>
        <taxon>Microthlaspi</taxon>
    </lineage>
</organism>
<gene>
    <name evidence="1" type="ORF">MERR_LOCUS36796</name>
</gene>
<keyword evidence="2" id="KW-1185">Reference proteome</keyword>
<sequence>MDPQLEEFLRTLETLSLSDAAEITFLEPVLPPFQEQPPLQEQTSKIAAEVLQDLDQPMRSMYDLDQSNRFGSNKRRIGSSIEIASDPSQQLFSSVLNQSYVGETSNSINSDSNGESLSQVQFPNVEDSIQFKTIDSSIDIAAANQQLPRKRQRKGVFVKDGDQI</sequence>
<evidence type="ECO:0000313" key="2">
    <source>
        <dbReference type="Proteomes" id="UP000467841"/>
    </source>
</evidence>
<comment type="caution">
    <text evidence="1">The sequence shown here is derived from an EMBL/GenBank/DDBJ whole genome shotgun (WGS) entry which is preliminary data.</text>
</comment>
<accession>A0A6D2KMY2</accession>
<evidence type="ECO:0000313" key="1">
    <source>
        <dbReference type="EMBL" id="CAA7049561.1"/>
    </source>
</evidence>
<name>A0A6D2KMY2_9BRAS</name>
<dbReference type="OrthoDB" id="1108552at2759"/>
<dbReference type="AlphaFoldDB" id="A0A6D2KMY2"/>